<keyword evidence="2" id="KW-0520">NAD</keyword>
<feature type="active site" evidence="3">
    <location>
        <position position="170"/>
    </location>
</feature>
<evidence type="ECO:0000313" key="6">
    <source>
        <dbReference type="EMBL" id="HHF99119.1"/>
    </source>
</evidence>
<evidence type="ECO:0000259" key="5">
    <source>
        <dbReference type="Pfam" id="PF14833"/>
    </source>
</evidence>
<feature type="domain" description="3-hydroxyisobutyrate dehydrogenase-like NAD-binding" evidence="5">
    <location>
        <begin position="164"/>
        <end position="286"/>
    </location>
</feature>
<organism evidence="6">
    <name type="scientific">Aerophobetes bacterium</name>
    <dbReference type="NCBI Taxonomy" id="2030807"/>
    <lineage>
        <taxon>Bacteria</taxon>
        <taxon>Candidatus Aerophobota</taxon>
    </lineage>
</organism>
<gene>
    <name evidence="6" type="ORF">ENL39_06530</name>
</gene>
<feature type="domain" description="6-phosphogluconate dehydrogenase NADP-binding" evidence="4">
    <location>
        <begin position="4"/>
        <end position="161"/>
    </location>
</feature>
<dbReference type="PIRSF" id="PIRSF000103">
    <property type="entry name" value="HIBADH"/>
    <property type="match status" value="1"/>
</dbReference>
<evidence type="ECO:0000256" key="3">
    <source>
        <dbReference type="PIRSR" id="PIRSR000103-1"/>
    </source>
</evidence>
<sequence length="297" mass="32304">MKGKVGVVGVGNMGFNMVRELKEAGYTVFARDVDKKAEERAKSLGAEIVSSPKEMANYVTVFLLSLPMPSHVKEVVLGKDGILESPKAGSVIVDLSTVDPFSTQENAKEAEKHGIGYIDAPVLGRPQACGNWTLPVGGKKEDLEKVEEVLKVLAKRIIHVGPSGWGNIVKLLNNMMLGAINSITCEIFAICKKLGMNPKVFYETIAESGAASVSGLFKELGPKIYKRDFEPLFAVELLHKDMDLGIKMAKKVGVPLFVSETNQLLNEIAKLKGWGKEDTASVVKVYEDILGIEVKEE</sequence>
<evidence type="ECO:0000259" key="4">
    <source>
        <dbReference type="Pfam" id="PF03446"/>
    </source>
</evidence>
<dbReference type="Proteomes" id="UP000886070">
    <property type="component" value="Unassembled WGS sequence"/>
</dbReference>
<dbReference type="GO" id="GO:0051287">
    <property type="term" value="F:NAD binding"/>
    <property type="evidence" value="ECO:0007669"/>
    <property type="project" value="InterPro"/>
</dbReference>
<accession>A0A7V5M0U4</accession>
<evidence type="ECO:0000256" key="2">
    <source>
        <dbReference type="ARBA" id="ARBA00023027"/>
    </source>
</evidence>
<dbReference type="AlphaFoldDB" id="A0A7V5M0U4"/>
<reference evidence="6" key="1">
    <citation type="journal article" date="2020" name="mSystems">
        <title>Genome- and Community-Level Interaction Insights into Carbon Utilization and Element Cycling Functions of Hydrothermarchaeota in Hydrothermal Sediment.</title>
        <authorList>
            <person name="Zhou Z."/>
            <person name="Liu Y."/>
            <person name="Xu W."/>
            <person name="Pan J."/>
            <person name="Luo Z.H."/>
            <person name="Li M."/>
        </authorList>
    </citation>
    <scope>NUCLEOTIDE SEQUENCE [LARGE SCALE GENOMIC DNA]</scope>
    <source>
        <strain evidence="6">HyVt-92</strain>
    </source>
</reference>
<dbReference type="PANTHER" id="PTHR22981">
    <property type="entry name" value="3-HYDROXYISOBUTYRATE DEHYDROGENASE-RELATED"/>
    <property type="match status" value="1"/>
</dbReference>
<evidence type="ECO:0000256" key="1">
    <source>
        <dbReference type="ARBA" id="ARBA00023002"/>
    </source>
</evidence>
<dbReference type="PANTHER" id="PTHR22981:SF7">
    <property type="entry name" value="3-HYDROXYISOBUTYRATE DEHYDROGENASE, MITOCHONDRIAL"/>
    <property type="match status" value="1"/>
</dbReference>
<dbReference type="GO" id="GO:0050661">
    <property type="term" value="F:NADP binding"/>
    <property type="evidence" value="ECO:0007669"/>
    <property type="project" value="InterPro"/>
</dbReference>
<dbReference type="InterPro" id="IPR008927">
    <property type="entry name" value="6-PGluconate_DH-like_C_sf"/>
</dbReference>
<dbReference type="Gene3D" id="1.10.1040.10">
    <property type="entry name" value="N-(1-d-carboxylethyl)-l-norvaline Dehydrogenase, domain 2"/>
    <property type="match status" value="1"/>
</dbReference>
<keyword evidence="1" id="KW-0560">Oxidoreductase</keyword>
<dbReference type="InterPro" id="IPR036291">
    <property type="entry name" value="NAD(P)-bd_dom_sf"/>
</dbReference>
<dbReference type="EMBL" id="DRTT01000178">
    <property type="protein sequence ID" value="HHF99119.1"/>
    <property type="molecule type" value="Genomic_DNA"/>
</dbReference>
<dbReference type="InterPro" id="IPR006115">
    <property type="entry name" value="6PGDH_NADP-bd"/>
</dbReference>
<dbReference type="Pfam" id="PF14833">
    <property type="entry name" value="NAD_binding_11"/>
    <property type="match status" value="1"/>
</dbReference>
<dbReference type="InterPro" id="IPR013328">
    <property type="entry name" value="6PGD_dom2"/>
</dbReference>
<protein>
    <submittedName>
        <fullName evidence="6">NAD(P)-dependent oxidoreductase</fullName>
    </submittedName>
</protein>
<dbReference type="Pfam" id="PF03446">
    <property type="entry name" value="NAD_binding_2"/>
    <property type="match status" value="1"/>
</dbReference>
<comment type="caution">
    <text evidence="6">The sequence shown here is derived from an EMBL/GenBank/DDBJ whole genome shotgun (WGS) entry which is preliminary data.</text>
</comment>
<name>A0A7V5M0U4_UNCAE</name>
<dbReference type="SUPFAM" id="SSF48179">
    <property type="entry name" value="6-phosphogluconate dehydrogenase C-terminal domain-like"/>
    <property type="match status" value="1"/>
</dbReference>
<proteinExistence type="predicted"/>
<dbReference type="InterPro" id="IPR015815">
    <property type="entry name" value="HIBADH-related"/>
</dbReference>
<dbReference type="InterPro" id="IPR029154">
    <property type="entry name" value="HIBADH-like_NADP-bd"/>
</dbReference>
<dbReference type="SUPFAM" id="SSF51735">
    <property type="entry name" value="NAD(P)-binding Rossmann-fold domains"/>
    <property type="match status" value="1"/>
</dbReference>
<dbReference type="GO" id="GO:0016616">
    <property type="term" value="F:oxidoreductase activity, acting on the CH-OH group of donors, NAD or NADP as acceptor"/>
    <property type="evidence" value="ECO:0007669"/>
    <property type="project" value="TreeGrafter"/>
</dbReference>
<dbReference type="Gene3D" id="3.40.50.720">
    <property type="entry name" value="NAD(P)-binding Rossmann-like Domain"/>
    <property type="match status" value="1"/>
</dbReference>